<protein>
    <submittedName>
        <fullName evidence="1">DNA alkylation repair protein</fullName>
    </submittedName>
</protein>
<dbReference type="Proteomes" id="UP000624325">
    <property type="component" value="Unassembled WGS sequence"/>
</dbReference>
<dbReference type="InterPro" id="IPR014825">
    <property type="entry name" value="DNA_alkylation"/>
</dbReference>
<dbReference type="CDD" id="cd06561">
    <property type="entry name" value="AlkD_like"/>
    <property type="match status" value="1"/>
</dbReference>
<comment type="caution">
    <text evidence="1">The sequence shown here is derived from an EMBL/GenBank/DDBJ whole genome shotgun (WGS) entry which is preliminary data.</text>
</comment>
<dbReference type="Gene3D" id="1.25.10.90">
    <property type="match status" value="1"/>
</dbReference>
<sequence>MTELTAAAFAARIDALRAAREKVRMGDVFALAKEHIDLPTAEIDKLLDSDTHLVRVGAVSIMGKRAVRKRTTEAERAELFDLYLRRTDRIDTWDLVDVSAHQVVGGYLLDKPRDVLYRLARSDDWWERRIAMFATLTFVRAKELDDTFALAELLVDDEHEFVRTVVGGMLREAGKHDRARLLAFLDRHAATAPRIVLRFAIEHLDKDQRADYLARRP</sequence>
<evidence type="ECO:0000313" key="2">
    <source>
        <dbReference type="Proteomes" id="UP000624325"/>
    </source>
</evidence>
<accession>A0ABQ4C5U5</accession>
<dbReference type="EMBL" id="BONC01000030">
    <property type="protein sequence ID" value="GIF58157.1"/>
    <property type="molecule type" value="Genomic_DNA"/>
</dbReference>
<keyword evidence="2" id="KW-1185">Reference proteome</keyword>
<gene>
    <name evidence="1" type="ORF">Air01nite_42520</name>
</gene>
<dbReference type="InterPro" id="IPR016024">
    <property type="entry name" value="ARM-type_fold"/>
</dbReference>
<dbReference type="Pfam" id="PF08713">
    <property type="entry name" value="DNA_alkylation"/>
    <property type="match status" value="1"/>
</dbReference>
<organism evidence="1 2">
    <name type="scientific">Asanoa iriomotensis</name>
    <dbReference type="NCBI Taxonomy" id="234613"/>
    <lineage>
        <taxon>Bacteria</taxon>
        <taxon>Bacillati</taxon>
        <taxon>Actinomycetota</taxon>
        <taxon>Actinomycetes</taxon>
        <taxon>Micromonosporales</taxon>
        <taxon>Micromonosporaceae</taxon>
        <taxon>Asanoa</taxon>
    </lineage>
</organism>
<dbReference type="PANTHER" id="PTHR34070">
    <property type="entry name" value="ARMADILLO-TYPE FOLD"/>
    <property type="match status" value="1"/>
</dbReference>
<name>A0ABQ4C5U5_9ACTN</name>
<dbReference type="SUPFAM" id="SSF48371">
    <property type="entry name" value="ARM repeat"/>
    <property type="match status" value="1"/>
</dbReference>
<evidence type="ECO:0000313" key="1">
    <source>
        <dbReference type="EMBL" id="GIF58157.1"/>
    </source>
</evidence>
<reference evidence="1 2" key="1">
    <citation type="submission" date="2021-01" db="EMBL/GenBank/DDBJ databases">
        <title>Whole genome shotgun sequence of Asanoa iriomotensis NBRC 100142.</title>
        <authorList>
            <person name="Komaki H."/>
            <person name="Tamura T."/>
        </authorList>
    </citation>
    <scope>NUCLEOTIDE SEQUENCE [LARGE SCALE GENOMIC DNA]</scope>
    <source>
        <strain evidence="1 2">NBRC 100142</strain>
    </source>
</reference>
<dbReference type="PANTHER" id="PTHR34070:SF1">
    <property type="entry name" value="DNA ALKYLATION REPAIR PROTEIN"/>
    <property type="match status" value="1"/>
</dbReference>
<dbReference type="RefSeq" id="WP_203704551.1">
    <property type="nucleotide sequence ID" value="NZ_BAAALU010000004.1"/>
</dbReference>
<proteinExistence type="predicted"/>